<reference evidence="2" key="1">
    <citation type="submission" date="2020-05" db="EMBL/GenBank/DDBJ databases">
        <authorList>
            <person name="Chiriac C."/>
            <person name="Salcher M."/>
            <person name="Ghai R."/>
            <person name="Kavagutti S V."/>
        </authorList>
    </citation>
    <scope>NUCLEOTIDE SEQUENCE</scope>
</reference>
<protein>
    <submittedName>
        <fullName evidence="2">Unannotated protein</fullName>
    </submittedName>
</protein>
<keyword evidence="1" id="KW-1133">Transmembrane helix</keyword>
<sequence length="65" mass="6365">MTDQLKLIVGASGAVLGLVVGIGIGLIINSGGDETPIQPAGISVDVTTTSVPRVITTDAPIAIAP</sequence>
<name>A0A6J6Y2F4_9ZZZZ</name>
<dbReference type="EMBL" id="CAFAAL010000039">
    <property type="protein sequence ID" value="CAB4800087.1"/>
    <property type="molecule type" value="Genomic_DNA"/>
</dbReference>
<organism evidence="2">
    <name type="scientific">freshwater metagenome</name>
    <dbReference type="NCBI Taxonomy" id="449393"/>
    <lineage>
        <taxon>unclassified sequences</taxon>
        <taxon>metagenomes</taxon>
        <taxon>ecological metagenomes</taxon>
    </lineage>
</organism>
<evidence type="ECO:0000313" key="2">
    <source>
        <dbReference type="EMBL" id="CAB4800087.1"/>
    </source>
</evidence>
<accession>A0A6J6Y2F4</accession>
<dbReference type="AlphaFoldDB" id="A0A6J6Y2F4"/>
<gene>
    <name evidence="2" type="ORF">UFOPK3004_00622</name>
</gene>
<feature type="transmembrane region" description="Helical" evidence="1">
    <location>
        <begin position="7"/>
        <end position="28"/>
    </location>
</feature>
<proteinExistence type="predicted"/>
<keyword evidence="1" id="KW-0472">Membrane</keyword>
<evidence type="ECO:0000256" key="1">
    <source>
        <dbReference type="SAM" id="Phobius"/>
    </source>
</evidence>
<keyword evidence="1" id="KW-0812">Transmembrane</keyword>